<dbReference type="InterPro" id="IPR014002">
    <property type="entry name" value="Agenet_dom_plant"/>
</dbReference>
<dbReference type="InterPro" id="IPR008395">
    <property type="entry name" value="Agenet-like_dom"/>
</dbReference>
<evidence type="ECO:0000313" key="2">
    <source>
        <dbReference type="EMBL" id="KAK9672567.1"/>
    </source>
</evidence>
<dbReference type="Proteomes" id="UP001443914">
    <property type="component" value="Unassembled WGS sequence"/>
</dbReference>
<sequence>MVFSYVAGSKVEVSFPGVGFMLGYYVGCVLWELEEGVYYVEFDHLFENYAPIRDVVSVEQIRPCPPNVGRNNFSVGDTVEVFVNDGWWVGKVEASYRHENCFEVVLDGSGEDVVVHACDMRLHQVWEDGTWIIVLD</sequence>
<evidence type="ECO:0000313" key="4">
    <source>
        <dbReference type="Proteomes" id="UP001443914"/>
    </source>
</evidence>
<organism evidence="3 4">
    <name type="scientific">Saponaria officinalis</name>
    <name type="common">Common soapwort</name>
    <name type="synonym">Lychnis saponaria</name>
    <dbReference type="NCBI Taxonomy" id="3572"/>
    <lineage>
        <taxon>Eukaryota</taxon>
        <taxon>Viridiplantae</taxon>
        <taxon>Streptophyta</taxon>
        <taxon>Embryophyta</taxon>
        <taxon>Tracheophyta</taxon>
        <taxon>Spermatophyta</taxon>
        <taxon>Magnoliopsida</taxon>
        <taxon>eudicotyledons</taxon>
        <taxon>Gunneridae</taxon>
        <taxon>Pentapetalae</taxon>
        <taxon>Caryophyllales</taxon>
        <taxon>Caryophyllaceae</taxon>
        <taxon>Caryophylleae</taxon>
        <taxon>Saponaria</taxon>
    </lineage>
</organism>
<dbReference type="EMBL" id="JBDFQZ010000006">
    <property type="protein sequence ID" value="KAK9715641.1"/>
    <property type="molecule type" value="Genomic_DNA"/>
</dbReference>
<dbReference type="Pfam" id="PF05641">
    <property type="entry name" value="Agenet"/>
    <property type="match status" value="1"/>
</dbReference>
<protein>
    <recommendedName>
        <fullName evidence="1">Agenet domain-containing protein</fullName>
    </recommendedName>
</protein>
<keyword evidence="4" id="KW-1185">Reference proteome</keyword>
<dbReference type="EMBL" id="JBDFQZ010000012">
    <property type="protein sequence ID" value="KAK9672567.1"/>
    <property type="molecule type" value="Genomic_DNA"/>
</dbReference>
<comment type="caution">
    <text evidence="3">The sequence shown here is derived from an EMBL/GenBank/DDBJ whole genome shotgun (WGS) entry which is preliminary data.</text>
</comment>
<evidence type="ECO:0000259" key="1">
    <source>
        <dbReference type="SMART" id="SM00743"/>
    </source>
</evidence>
<reference evidence="3 4" key="1">
    <citation type="submission" date="2024-03" db="EMBL/GenBank/DDBJ databases">
        <title>WGS assembly of Saponaria officinalis var. Norfolk2.</title>
        <authorList>
            <person name="Jenkins J."/>
            <person name="Shu S."/>
            <person name="Grimwood J."/>
            <person name="Barry K."/>
            <person name="Goodstein D."/>
            <person name="Schmutz J."/>
            <person name="Leebens-Mack J."/>
            <person name="Osbourn A."/>
        </authorList>
    </citation>
    <scope>NUCLEOTIDE SEQUENCE [LARGE SCALE GENOMIC DNA]</scope>
    <source>
        <strain evidence="4">cv. Norfolk2</strain>
        <strain evidence="3">JIC</strain>
        <tissue evidence="3">Leaf</tissue>
    </source>
</reference>
<gene>
    <name evidence="3" type="ORF">RND81_06G178800</name>
    <name evidence="2" type="ORF">RND81_12G108800</name>
</gene>
<proteinExistence type="predicted"/>
<dbReference type="SMART" id="SM00743">
    <property type="entry name" value="Agenet"/>
    <property type="match status" value="2"/>
</dbReference>
<accession>A0AAW1KBC4</accession>
<name>A0AAW1KBC4_SAPOF</name>
<dbReference type="AlphaFoldDB" id="A0AAW1KBC4"/>
<dbReference type="PANTHER" id="PTHR31917">
    <property type="entry name" value="AGENET DOMAIN-CONTAINING PROTEIN-RELATED"/>
    <property type="match status" value="1"/>
</dbReference>
<dbReference type="PANTHER" id="PTHR31917:SF147">
    <property type="entry name" value="AGENET DOMAIN-CONTAINING PROTEIN"/>
    <property type="match status" value="1"/>
</dbReference>
<feature type="domain" description="Agenet" evidence="1">
    <location>
        <begin position="71"/>
        <end position="128"/>
    </location>
</feature>
<dbReference type="PROSITE" id="PS50890">
    <property type="entry name" value="PUA"/>
    <property type="match status" value="1"/>
</dbReference>
<feature type="domain" description="Agenet" evidence="1">
    <location>
        <begin position="3"/>
        <end position="69"/>
    </location>
</feature>
<evidence type="ECO:0000313" key="3">
    <source>
        <dbReference type="EMBL" id="KAK9715641.1"/>
    </source>
</evidence>